<protein>
    <submittedName>
        <fullName evidence="1">Uncharacterized protein</fullName>
    </submittedName>
</protein>
<organism evidence="1 2">
    <name type="scientific">Sphaerobolus stellatus (strain SS14)</name>
    <dbReference type="NCBI Taxonomy" id="990650"/>
    <lineage>
        <taxon>Eukaryota</taxon>
        <taxon>Fungi</taxon>
        <taxon>Dikarya</taxon>
        <taxon>Basidiomycota</taxon>
        <taxon>Agaricomycotina</taxon>
        <taxon>Agaricomycetes</taxon>
        <taxon>Phallomycetidae</taxon>
        <taxon>Geastrales</taxon>
        <taxon>Sphaerobolaceae</taxon>
        <taxon>Sphaerobolus</taxon>
    </lineage>
</organism>
<keyword evidence="2" id="KW-1185">Reference proteome</keyword>
<sequence>MDQDDFQSIYEFKTQAARHAAGVDRGDSTAFMLAEVFDVYKCYMDDPTNTDALKQWKTVATSFDVFKHLENKAIYSSFSEKGYHKYCFIRHVDCKNANDCMADPLLITIYLISITGFKGVVLPDDPFNVVFDKKDLTDAEYLALLEKHKDLLEKGSLRLL</sequence>
<proteinExistence type="predicted"/>
<evidence type="ECO:0000313" key="2">
    <source>
        <dbReference type="Proteomes" id="UP000054279"/>
    </source>
</evidence>
<name>A0A0C9VAI3_SPHS4</name>
<gene>
    <name evidence="1" type="ORF">M422DRAFT_49935</name>
</gene>
<dbReference type="HOGENOM" id="CLU_1653259_0_0_1"/>
<evidence type="ECO:0000313" key="1">
    <source>
        <dbReference type="EMBL" id="KIJ38572.1"/>
    </source>
</evidence>
<dbReference type="Proteomes" id="UP000054279">
    <property type="component" value="Unassembled WGS sequence"/>
</dbReference>
<accession>A0A0C9VAI3</accession>
<reference evidence="1 2" key="1">
    <citation type="submission" date="2014-06" db="EMBL/GenBank/DDBJ databases">
        <title>Evolutionary Origins and Diversification of the Mycorrhizal Mutualists.</title>
        <authorList>
            <consortium name="DOE Joint Genome Institute"/>
            <consortium name="Mycorrhizal Genomics Consortium"/>
            <person name="Kohler A."/>
            <person name="Kuo A."/>
            <person name="Nagy L.G."/>
            <person name="Floudas D."/>
            <person name="Copeland A."/>
            <person name="Barry K.W."/>
            <person name="Cichocki N."/>
            <person name="Veneault-Fourrey C."/>
            <person name="LaButti K."/>
            <person name="Lindquist E.A."/>
            <person name="Lipzen A."/>
            <person name="Lundell T."/>
            <person name="Morin E."/>
            <person name="Murat C."/>
            <person name="Riley R."/>
            <person name="Ohm R."/>
            <person name="Sun H."/>
            <person name="Tunlid A."/>
            <person name="Henrissat B."/>
            <person name="Grigoriev I.V."/>
            <person name="Hibbett D.S."/>
            <person name="Martin F."/>
        </authorList>
    </citation>
    <scope>NUCLEOTIDE SEQUENCE [LARGE SCALE GENOMIC DNA]</scope>
    <source>
        <strain evidence="1 2">SS14</strain>
    </source>
</reference>
<dbReference type="AlphaFoldDB" id="A0A0C9VAI3"/>
<dbReference type="EMBL" id="KN837159">
    <property type="protein sequence ID" value="KIJ38572.1"/>
    <property type="molecule type" value="Genomic_DNA"/>
</dbReference>